<dbReference type="Proteomes" id="UP000184071">
    <property type="component" value="Unassembled WGS sequence"/>
</dbReference>
<accession>A0A1M5EYV3</accession>
<evidence type="ECO:0000313" key="1">
    <source>
        <dbReference type="EMBL" id="SHF84379.1"/>
    </source>
</evidence>
<reference evidence="2" key="1">
    <citation type="submission" date="2016-11" db="EMBL/GenBank/DDBJ databases">
        <authorList>
            <person name="Varghese N."/>
            <person name="Submissions S."/>
        </authorList>
    </citation>
    <scope>NUCLEOTIDE SEQUENCE [LARGE SCALE GENOMIC DNA]</scope>
    <source>
        <strain evidence="2">DSM 17963</strain>
    </source>
</reference>
<evidence type="ECO:0000313" key="2">
    <source>
        <dbReference type="Proteomes" id="UP000184071"/>
    </source>
</evidence>
<gene>
    <name evidence="1" type="ORF">SAMN05443663_101293</name>
</gene>
<name>A0A1M5EYV3_9FLAO</name>
<keyword evidence="2" id="KW-1185">Reference proteome</keyword>
<dbReference type="EMBL" id="FQWC01000001">
    <property type="protein sequence ID" value="SHF84379.1"/>
    <property type="molecule type" value="Genomic_DNA"/>
</dbReference>
<dbReference type="RefSeq" id="WP_167369514.1">
    <property type="nucleotide sequence ID" value="NZ_FQWC01000001.1"/>
</dbReference>
<protein>
    <submittedName>
        <fullName evidence="1">Uncharacterized protein</fullName>
    </submittedName>
</protein>
<proteinExistence type="predicted"/>
<dbReference type="AlphaFoldDB" id="A0A1M5EYV3"/>
<sequence length="58" mass="6376">MDNLKEMNFTELESSEMIQVRGGGLYEDLLARARALFGDVVNGMTLQELIDLIEGGGD</sequence>
<organism evidence="1 2">
    <name type="scientific">Flavobacterium defluvii</name>
    <dbReference type="NCBI Taxonomy" id="370979"/>
    <lineage>
        <taxon>Bacteria</taxon>
        <taxon>Pseudomonadati</taxon>
        <taxon>Bacteroidota</taxon>
        <taxon>Flavobacteriia</taxon>
        <taxon>Flavobacteriales</taxon>
        <taxon>Flavobacteriaceae</taxon>
        <taxon>Flavobacterium</taxon>
    </lineage>
</organism>